<sequence length="375" mass="42329">MNILIYNPAALYGGAMSILNRCIEDIAQDTVNRYWIVVAKEAEQAVRIDAPHIRYIEISRSYRKRFKWLYANLPSTIRDNGIDAVVSLENTCNLILKSTPQYVYLHQSLQFAPRSILTFKLVLKIKWLNGFLIERSCKKAAGVFVQTGWMRDAVIGEYRVNPNRVFVLPPKQARFEGGKVDDVLLDRLSELKRQGDYLGVCVASPDSYKRIETLIRFVADHNRTNADRPVSMLLTFSPGANGYAKKIEKLAADLLISEFILFAGRLSPVTMDKVYELADGAFCSSGVESLGLPLVEAMSRGLKLFAPDLPYVRDVCGNYAVTYRFDDEKSLLARFKEHRLEPSPAQSTYSGESFIKLMEKIQKNETGSVECAELV</sequence>
<evidence type="ECO:0000313" key="4">
    <source>
        <dbReference type="Proteomes" id="UP001596108"/>
    </source>
</evidence>
<dbReference type="PANTHER" id="PTHR46401">
    <property type="entry name" value="GLYCOSYLTRANSFERASE WBBK-RELATED"/>
    <property type="match status" value="1"/>
</dbReference>
<feature type="domain" description="Glycosyl transferase family 1" evidence="2">
    <location>
        <begin position="191"/>
        <end position="320"/>
    </location>
</feature>
<accession>A0ABW0R326</accession>
<gene>
    <name evidence="3" type="ORF">ACFPQ4_19170</name>
</gene>
<organism evidence="3 4">
    <name type="scientific">Cohnella yongneupensis</name>
    <dbReference type="NCBI Taxonomy" id="425006"/>
    <lineage>
        <taxon>Bacteria</taxon>
        <taxon>Bacillati</taxon>
        <taxon>Bacillota</taxon>
        <taxon>Bacilli</taxon>
        <taxon>Bacillales</taxon>
        <taxon>Paenibacillaceae</taxon>
        <taxon>Cohnella</taxon>
    </lineage>
</organism>
<dbReference type="Proteomes" id="UP001596108">
    <property type="component" value="Unassembled WGS sequence"/>
</dbReference>
<dbReference type="RefSeq" id="WP_378113509.1">
    <property type="nucleotide sequence ID" value="NZ_JBHSNC010000055.1"/>
</dbReference>
<name>A0ABW0R326_9BACL</name>
<protein>
    <submittedName>
        <fullName evidence="3">Glycosyltransferase</fullName>
        <ecNumber evidence="3">2.4.-.-</ecNumber>
    </submittedName>
</protein>
<dbReference type="EMBL" id="JBHSNC010000055">
    <property type="protein sequence ID" value="MFC5531546.1"/>
    <property type="molecule type" value="Genomic_DNA"/>
</dbReference>
<keyword evidence="3" id="KW-0328">Glycosyltransferase</keyword>
<dbReference type="Pfam" id="PF00534">
    <property type="entry name" value="Glycos_transf_1"/>
    <property type="match status" value="1"/>
</dbReference>
<evidence type="ECO:0000313" key="3">
    <source>
        <dbReference type="EMBL" id="MFC5531546.1"/>
    </source>
</evidence>
<dbReference type="EC" id="2.4.-.-" evidence="3"/>
<keyword evidence="1 3" id="KW-0808">Transferase</keyword>
<evidence type="ECO:0000259" key="2">
    <source>
        <dbReference type="Pfam" id="PF00534"/>
    </source>
</evidence>
<comment type="caution">
    <text evidence="3">The sequence shown here is derived from an EMBL/GenBank/DDBJ whole genome shotgun (WGS) entry which is preliminary data.</text>
</comment>
<reference evidence="4" key="1">
    <citation type="journal article" date="2019" name="Int. J. Syst. Evol. Microbiol.">
        <title>The Global Catalogue of Microorganisms (GCM) 10K type strain sequencing project: providing services to taxonomists for standard genome sequencing and annotation.</title>
        <authorList>
            <consortium name="The Broad Institute Genomics Platform"/>
            <consortium name="The Broad Institute Genome Sequencing Center for Infectious Disease"/>
            <person name="Wu L."/>
            <person name="Ma J."/>
        </authorList>
    </citation>
    <scope>NUCLEOTIDE SEQUENCE [LARGE SCALE GENOMIC DNA]</scope>
    <source>
        <strain evidence="4">CGMCC 1.18578</strain>
    </source>
</reference>
<dbReference type="PANTHER" id="PTHR46401:SF2">
    <property type="entry name" value="GLYCOSYLTRANSFERASE WBBK-RELATED"/>
    <property type="match status" value="1"/>
</dbReference>
<dbReference type="GO" id="GO:0016757">
    <property type="term" value="F:glycosyltransferase activity"/>
    <property type="evidence" value="ECO:0007669"/>
    <property type="project" value="UniProtKB-KW"/>
</dbReference>
<evidence type="ECO:0000256" key="1">
    <source>
        <dbReference type="ARBA" id="ARBA00022679"/>
    </source>
</evidence>
<proteinExistence type="predicted"/>
<keyword evidence="4" id="KW-1185">Reference proteome</keyword>
<dbReference type="InterPro" id="IPR001296">
    <property type="entry name" value="Glyco_trans_1"/>
</dbReference>
<dbReference type="SUPFAM" id="SSF53756">
    <property type="entry name" value="UDP-Glycosyltransferase/glycogen phosphorylase"/>
    <property type="match status" value="1"/>
</dbReference>
<dbReference type="Gene3D" id="3.40.50.2000">
    <property type="entry name" value="Glycogen Phosphorylase B"/>
    <property type="match status" value="1"/>
</dbReference>